<dbReference type="NCBIfam" id="TIGR00758">
    <property type="entry name" value="UDG_fam4"/>
    <property type="match status" value="1"/>
</dbReference>
<dbReference type="EMBL" id="CP102480">
    <property type="protein sequence ID" value="UUX47970.1"/>
    <property type="molecule type" value="Genomic_DNA"/>
</dbReference>
<organism evidence="14 15">
    <name type="scientific">Nisaea acidiphila</name>
    <dbReference type="NCBI Taxonomy" id="1862145"/>
    <lineage>
        <taxon>Bacteria</taxon>
        <taxon>Pseudomonadati</taxon>
        <taxon>Pseudomonadota</taxon>
        <taxon>Alphaproteobacteria</taxon>
        <taxon>Rhodospirillales</taxon>
        <taxon>Thalassobaculaceae</taxon>
        <taxon>Nisaea</taxon>
    </lineage>
</organism>
<dbReference type="AlphaFoldDB" id="A0A9J7ALY3"/>
<dbReference type="GO" id="GO:0051539">
    <property type="term" value="F:4 iron, 4 sulfur cluster binding"/>
    <property type="evidence" value="ECO:0007669"/>
    <property type="project" value="UniProtKB-KW"/>
</dbReference>
<dbReference type="RefSeq" id="WP_257766479.1">
    <property type="nucleotide sequence ID" value="NZ_CP102480.1"/>
</dbReference>
<evidence type="ECO:0000313" key="14">
    <source>
        <dbReference type="EMBL" id="UUX47970.1"/>
    </source>
</evidence>
<evidence type="ECO:0000313" key="15">
    <source>
        <dbReference type="Proteomes" id="UP001060336"/>
    </source>
</evidence>
<reference evidence="14" key="1">
    <citation type="submission" date="2022-08" db="EMBL/GenBank/DDBJ databases">
        <title>Nisaea acidiphila sp. nov., isolated from a marine algal debris and emended description of the genus Nisaea Urios et al. 2008.</title>
        <authorList>
            <person name="Kwon K."/>
        </authorList>
    </citation>
    <scope>NUCLEOTIDE SEQUENCE</scope>
    <source>
        <strain evidence="14">MEBiC11861</strain>
    </source>
</reference>
<dbReference type="SMART" id="SM00986">
    <property type="entry name" value="UDG"/>
    <property type="match status" value="1"/>
</dbReference>
<dbReference type="GO" id="GO:0004844">
    <property type="term" value="F:uracil DNA N-glycosylase activity"/>
    <property type="evidence" value="ECO:0007669"/>
    <property type="project" value="UniProtKB-EC"/>
</dbReference>
<evidence type="ECO:0000256" key="4">
    <source>
        <dbReference type="ARBA" id="ARBA00019403"/>
    </source>
</evidence>
<dbReference type="GO" id="GO:0006281">
    <property type="term" value="P:DNA repair"/>
    <property type="evidence" value="ECO:0007669"/>
    <property type="project" value="UniProtKB-KW"/>
</dbReference>
<evidence type="ECO:0000256" key="8">
    <source>
        <dbReference type="ARBA" id="ARBA00022801"/>
    </source>
</evidence>
<proteinExistence type="inferred from homology"/>
<feature type="domain" description="Uracil-DNA glycosylase-like" evidence="13">
    <location>
        <begin position="118"/>
        <end position="271"/>
    </location>
</feature>
<dbReference type="PANTHER" id="PTHR33693:SF1">
    <property type="entry name" value="TYPE-4 URACIL-DNA GLYCOSYLASE"/>
    <property type="match status" value="1"/>
</dbReference>
<keyword evidence="7" id="KW-0227">DNA damage</keyword>
<keyword evidence="9" id="KW-0408">Iron</keyword>
<evidence type="ECO:0000256" key="11">
    <source>
        <dbReference type="ARBA" id="ARBA00023204"/>
    </source>
</evidence>
<evidence type="ECO:0000256" key="10">
    <source>
        <dbReference type="ARBA" id="ARBA00023014"/>
    </source>
</evidence>
<keyword evidence="11" id="KW-0234">DNA repair</keyword>
<dbReference type="Gene3D" id="3.40.470.10">
    <property type="entry name" value="Uracil-DNA glycosylase-like domain"/>
    <property type="match status" value="1"/>
</dbReference>
<evidence type="ECO:0000256" key="5">
    <source>
        <dbReference type="ARBA" id="ARBA00022485"/>
    </source>
</evidence>
<dbReference type="InterPro" id="IPR051536">
    <property type="entry name" value="UDG_Type-4/5"/>
</dbReference>
<accession>A0A9J7ALY3</accession>
<dbReference type="GO" id="GO:0046872">
    <property type="term" value="F:metal ion binding"/>
    <property type="evidence" value="ECO:0007669"/>
    <property type="project" value="UniProtKB-KW"/>
</dbReference>
<evidence type="ECO:0000256" key="12">
    <source>
        <dbReference type="SAM" id="MobiDB-lite"/>
    </source>
</evidence>
<evidence type="ECO:0000256" key="3">
    <source>
        <dbReference type="ARBA" id="ARBA00012030"/>
    </source>
</evidence>
<gene>
    <name evidence="14" type="ORF">NUH88_11120</name>
</gene>
<keyword evidence="10" id="KW-0411">Iron-sulfur</keyword>
<dbReference type="InterPro" id="IPR036895">
    <property type="entry name" value="Uracil-DNA_glycosylase-like_sf"/>
</dbReference>
<keyword evidence="15" id="KW-1185">Reference proteome</keyword>
<evidence type="ECO:0000256" key="6">
    <source>
        <dbReference type="ARBA" id="ARBA00022723"/>
    </source>
</evidence>
<dbReference type="Proteomes" id="UP001060336">
    <property type="component" value="Chromosome"/>
</dbReference>
<evidence type="ECO:0000256" key="2">
    <source>
        <dbReference type="ARBA" id="ARBA00006521"/>
    </source>
</evidence>
<dbReference type="KEGG" id="naci:NUH88_11120"/>
<name>A0A9J7ALY3_9PROT</name>
<evidence type="ECO:0000259" key="13">
    <source>
        <dbReference type="SMART" id="SM00986"/>
    </source>
</evidence>
<dbReference type="PANTHER" id="PTHR33693">
    <property type="entry name" value="TYPE-5 URACIL-DNA GLYCOSYLASE"/>
    <property type="match status" value="1"/>
</dbReference>
<dbReference type="SUPFAM" id="SSF52141">
    <property type="entry name" value="Uracil-DNA glycosylase-like"/>
    <property type="match status" value="1"/>
</dbReference>
<dbReference type="Pfam" id="PF03167">
    <property type="entry name" value="UDG"/>
    <property type="match status" value="1"/>
</dbReference>
<protein>
    <recommendedName>
        <fullName evidence="4">Type-4 uracil-DNA glycosylase</fullName>
        <ecNumber evidence="3">3.2.2.27</ecNumber>
    </recommendedName>
</protein>
<dbReference type="InterPro" id="IPR005273">
    <property type="entry name" value="Ura-DNA_glyco_family4"/>
</dbReference>
<keyword evidence="6" id="KW-0479">Metal-binding</keyword>
<feature type="region of interest" description="Disordered" evidence="12">
    <location>
        <begin position="46"/>
        <end position="82"/>
    </location>
</feature>
<keyword evidence="8" id="KW-0378">Hydrolase</keyword>
<evidence type="ECO:0000256" key="7">
    <source>
        <dbReference type="ARBA" id="ARBA00022763"/>
    </source>
</evidence>
<dbReference type="SMART" id="SM00987">
    <property type="entry name" value="UreE_C"/>
    <property type="match status" value="1"/>
</dbReference>
<evidence type="ECO:0000256" key="1">
    <source>
        <dbReference type="ARBA" id="ARBA00001400"/>
    </source>
</evidence>
<dbReference type="EC" id="3.2.2.27" evidence="3"/>
<evidence type="ECO:0000256" key="9">
    <source>
        <dbReference type="ARBA" id="ARBA00023004"/>
    </source>
</evidence>
<keyword evidence="5" id="KW-0004">4Fe-4S</keyword>
<comment type="catalytic activity">
    <reaction evidence="1">
        <text>Hydrolyzes single-stranded DNA or mismatched double-stranded DNA and polynucleotides, releasing free uracil.</text>
        <dbReference type="EC" id="3.2.2.27"/>
    </reaction>
</comment>
<sequence length="278" mass="30245">MSLSLNETEPAPEALLQLYVEWGADEAISEETADWFAAAGKAETIRPVPADPPHVSISQQTPTAPAEAPKRAPSVPEPPSDKAARALAGTAQTLEELRAALESLEGFPLKVTATNLVFGEGVERPEVMFIGEAPGADEDRQGRPFVGASGRLLDRMMQSIGLDRAENAYITNILPWRPPGNREPTPAEIATCLPFIRRHIALVKPRLLVPVGGTSAKTLLDQRQGIMRLRGRQFEYTDPALEAPIPAVPFFHPAFLLRSAGQKALAWRDLLTIKQIIQ</sequence>
<dbReference type="InterPro" id="IPR005122">
    <property type="entry name" value="Uracil-DNA_glycosylase-like"/>
</dbReference>
<dbReference type="CDD" id="cd10030">
    <property type="entry name" value="UDG-F4_TTUDGA_SPO1dp_like"/>
    <property type="match status" value="1"/>
</dbReference>
<comment type="similarity">
    <text evidence="2">Belongs to the uracil-DNA glycosylase (UDG) superfamily. Type 4 (UDGa) family.</text>
</comment>